<dbReference type="Gene3D" id="3.90.550.10">
    <property type="entry name" value="Spore Coat Polysaccharide Biosynthesis Protein SpsA, Chain A"/>
    <property type="match status" value="1"/>
</dbReference>
<evidence type="ECO:0000259" key="1">
    <source>
        <dbReference type="Pfam" id="PF00483"/>
    </source>
</evidence>
<dbReference type="InterPro" id="IPR051161">
    <property type="entry name" value="Mannose-6P_isomerase_type2"/>
</dbReference>
<reference evidence="3" key="1">
    <citation type="journal article" date="2019" name="Int. J. Syst. Evol. Microbiol.">
        <title>The Global Catalogue of Microorganisms (GCM) 10K type strain sequencing project: providing services to taxonomists for standard genome sequencing and annotation.</title>
        <authorList>
            <consortium name="The Broad Institute Genomics Platform"/>
            <consortium name="The Broad Institute Genome Sequencing Center for Infectious Disease"/>
            <person name="Wu L."/>
            <person name="Ma J."/>
        </authorList>
    </citation>
    <scope>NUCLEOTIDE SEQUENCE [LARGE SCALE GENOMIC DNA]</scope>
    <source>
        <strain evidence="3">KCTC 12907</strain>
    </source>
</reference>
<dbReference type="PANTHER" id="PTHR46390">
    <property type="entry name" value="MANNOSE-1-PHOSPHATE GUANYLYLTRANSFERASE"/>
    <property type="match status" value="1"/>
</dbReference>
<keyword evidence="3" id="KW-1185">Reference proteome</keyword>
<name>A0ABW2FLZ4_9BACL</name>
<dbReference type="InterPro" id="IPR005835">
    <property type="entry name" value="NTP_transferase_dom"/>
</dbReference>
<dbReference type="SUPFAM" id="SSF53448">
    <property type="entry name" value="Nucleotide-diphospho-sugar transferases"/>
    <property type="match status" value="1"/>
</dbReference>
<dbReference type="EMBL" id="JBHTAI010000032">
    <property type="protein sequence ID" value="MFC7153287.1"/>
    <property type="molecule type" value="Genomic_DNA"/>
</dbReference>
<dbReference type="RefSeq" id="WP_378048953.1">
    <property type="nucleotide sequence ID" value="NZ_JBHMDN010000019.1"/>
</dbReference>
<dbReference type="InterPro" id="IPR029044">
    <property type="entry name" value="Nucleotide-diphossugar_trans"/>
</dbReference>
<organism evidence="2 3">
    <name type="scientific">Cohnella cellulosilytica</name>
    <dbReference type="NCBI Taxonomy" id="986710"/>
    <lineage>
        <taxon>Bacteria</taxon>
        <taxon>Bacillati</taxon>
        <taxon>Bacillota</taxon>
        <taxon>Bacilli</taxon>
        <taxon>Bacillales</taxon>
        <taxon>Paenibacillaceae</taxon>
        <taxon>Cohnella</taxon>
    </lineage>
</organism>
<protein>
    <submittedName>
        <fullName evidence="2">Sugar phosphate nucleotidyltransferase</fullName>
    </submittedName>
</protein>
<accession>A0ABW2FLZ4</accession>
<gene>
    <name evidence="2" type="ORF">ACFQMJ_32590</name>
</gene>
<dbReference type="PANTHER" id="PTHR46390:SF1">
    <property type="entry name" value="MANNOSE-1-PHOSPHATE GUANYLYLTRANSFERASE"/>
    <property type="match status" value="1"/>
</dbReference>
<proteinExistence type="predicted"/>
<dbReference type="Proteomes" id="UP001596378">
    <property type="component" value="Unassembled WGS sequence"/>
</dbReference>
<dbReference type="SUPFAM" id="SSF159283">
    <property type="entry name" value="Guanosine diphospho-D-mannose pyrophosphorylase/mannose-6-phosphate isomerase linker domain"/>
    <property type="match status" value="1"/>
</dbReference>
<evidence type="ECO:0000313" key="3">
    <source>
        <dbReference type="Proteomes" id="UP001596378"/>
    </source>
</evidence>
<evidence type="ECO:0000313" key="2">
    <source>
        <dbReference type="EMBL" id="MFC7153287.1"/>
    </source>
</evidence>
<comment type="caution">
    <text evidence="2">The sequence shown here is derived from an EMBL/GenBank/DDBJ whole genome shotgun (WGS) entry which is preliminary data.</text>
</comment>
<feature type="domain" description="Nucleotidyl transferase" evidence="1">
    <location>
        <begin position="3"/>
        <end position="267"/>
    </location>
</feature>
<dbReference type="Pfam" id="PF00483">
    <property type="entry name" value="NTP_transferase"/>
    <property type="match status" value="1"/>
</dbReference>
<sequence length="438" mass="49839">MKIVLLSGGSGKRLWPLSSDARSKQFLKILKNEEGQYESMLQRVWRQLHGAGLSSDVHIVASASHIEIIKQQLGDDIAVIVEPERRDTFPAIALSCLYLRDKLSVPDDEVICVLPVDPFVEESYFRKITEFEHILNITSADLALMGTTPTYPSAKYGYIIPAVLPNTENEYMPVSAFFEKPTEQEAEKLIAVNALWNCGVFAFRLSYIRQVIDQHNLPASYRELQQAYNSLKKVSFDISVVEKAISIVAITYKGYWKDLGTWNTFTEEIGERVFGNGVLSEDSVNTHIVNELNIPVFVLNVSNVVVAAGHEGILVTDKPTSPRLKELMKGFEQLTMYEERQWGSYRVLDYFDKDGRRTITKRINIFMNSLWRNETRVDEIHTITIVDGPCIFASQGRRLECMRGEVISVVPGQFYSLYSTQQEIEIIHVQIETANRIQ</sequence>